<evidence type="ECO:0000313" key="2">
    <source>
        <dbReference type="EMBL" id="KFB37622.1"/>
    </source>
</evidence>
<accession>A0A084VI28</accession>
<gene>
    <name evidence="2" type="ORF">ZHAS_00004859</name>
</gene>
<dbReference type="VEuPathDB" id="VectorBase:ASIC004859"/>
<organism evidence="2">
    <name type="scientific">Anopheles sinensis</name>
    <name type="common">Mosquito</name>
    <dbReference type="NCBI Taxonomy" id="74873"/>
    <lineage>
        <taxon>Eukaryota</taxon>
        <taxon>Metazoa</taxon>
        <taxon>Ecdysozoa</taxon>
        <taxon>Arthropoda</taxon>
        <taxon>Hexapoda</taxon>
        <taxon>Insecta</taxon>
        <taxon>Pterygota</taxon>
        <taxon>Neoptera</taxon>
        <taxon>Endopterygota</taxon>
        <taxon>Diptera</taxon>
        <taxon>Nematocera</taxon>
        <taxon>Culicoidea</taxon>
        <taxon>Culicidae</taxon>
        <taxon>Anophelinae</taxon>
        <taxon>Anopheles</taxon>
    </lineage>
</organism>
<name>A0A084VI28_ANOSI</name>
<dbReference type="EnsemblMetazoa" id="ASIC004859-RA">
    <property type="protein sequence ID" value="ASIC004859-PA"/>
    <property type="gene ID" value="ASIC004859"/>
</dbReference>
<dbReference type="AlphaFoldDB" id="A0A084VI28"/>
<dbReference type="EMBL" id="KE524849">
    <property type="protein sequence ID" value="KFB37622.1"/>
    <property type="molecule type" value="Genomic_DNA"/>
</dbReference>
<evidence type="ECO:0000313" key="3">
    <source>
        <dbReference type="EnsemblMetazoa" id="ASIC004859-PA"/>
    </source>
</evidence>
<reference evidence="3" key="2">
    <citation type="submission" date="2020-05" db="UniProtKB">
        <authorList>
            <consortium name="EnsemblMetazoa"/>
        </authorList>
    </citation>
    <scope>IDENTIFICATION</scope>
</reference>
<keyword evidence="4" id="KW-1185">Reference proteome</keyword>
<evidence type="ECO:0000256" key="1">
    <source>
        <dbReference type="SAM" id="MobiDB-lite"/>
    </source>
</evidence>
<proteinExistence type="predicted"/>
<dbReference type="EMBL" id="ATLV01013267">
    <property type="status" value="NOT_ANNOTATED_CDS"/>
    <property type="molecule type" value="Genomic_DNA"/>
</dbReference>
<feature type="region of interest" description="Disordered" evidence="1">
    <location>
        <begin position="128"/>
        <end position="149"/>
    </location>
</feature>
<evidence type="ECO:0000313" key="4">
    <source>
        <dbReference type="Proteomes" id="UP000030765"/>
    </source>
</evidence>
<sequence length="200" mass="21906">MAASTATQTVSLRHCAIEEGVTQGARRDWPEAFSLLPAVPGSGAKLETQLYDALYSQIRTVSFSGFSTSLPVPRFGPSPSERAVAFAEMHRLFGCEERRQSDDSVRTVFMSVETRRLWLSVRKKEFAPGEGKNKPNLKGNGGEGQQGGRTAFNTQVADCARESRLPPPNHGNTGFAVFHAFSTRSVWRPLELTSNHGHAD</sequence>
<reference evidence="2 4" key="1">
    <citation type="journal article" date="2014" name="BMC Genomics">
        <title>Genome sequence of Anopheles sinensis provides insight into genetics basis of mosquito competence for malaria parasites.</title>
        <authorList>
            <person name="Zhou D."/>
            <person name="Zhang D."/>
            <person name="Ding G."/>
            <person name="Shi L."/>
            <person name="Hou Q."/>
            <person name="Ye Y."/>
            <person name="Xu Y."/>
            <person name="Zhou H."/>
            <person name="Xiong C."/>
            <person name="Li S."/>
            <person name="Yu J."/>
            <person name="Hong S."/>
            <person name="Yu X."/>
            <person name="Zou P."/>
            <person name="Chen C."/>
            <person name="Chang X."/>
            <person name="Wang W."/>
            <person name="Lv Y."/>
            <person name="Sun Y."/>
            <person name="Ma L."/>
            <person name="Shen B."/>
            <person name="Zhu C."/>
        </authorList>
    </citation>
    <scope>NUCLEOTIDE SEQUENCE [LARGE SCALE GENOMIC DNA]</scope>
</reference>
<dbReference type="Proteomes" id="UP000030765">
    <property type="component" value="Unassembled WGS sequence"/>
</dbReference>
<protein>
    <submittedName>
        <fullName evidence="2 3">TetR family transcriptional regulator</fullName>
    </submittedName>
</protein>